<organism evidence="1 2">
    <name type="scientific">Pediococcus claussenii (strain ATCC BAA-344 / DSM 14800 / JCM 18046 / KCTC 3811 / LMG 21948 / P06)</name>
    <dbReference type="NCBI Taxonomy" id="701521"/>
    <lineage>
        <taxon>Bacteria</taxon>
        <taxon>Bacillati</taxon>
        <taxon>Bacillota</taxon>
        <taxon>Bacilli</taxon>
        <taxon>Lactobacillales</taxon>
        <taxon>Lactobacillaceae</taxon>
        <taxon>Pediococcus</taxon>
    </lineage>
</organism>
<dbReference type="KEGG" id="pce:PECL_593"/>
<protein>
    <submittedName>
        <fullName evidence="1">Uncharacterized protein</fullName>
    </submittedName>
</protein>
<dbReference type="AlphaFoldDB" id="G8PCA6"/>
<dbReference type="EMBL" id="CP003137">
    <property type="protein sequence ID" value="AEV94891.1"/>
    <property type="molecule type" value="Genomic_DNA"/>
</dbReference>
<sequence>MTELFKIRNRESYHMQELIKEYKDNESNVIYMEILTIEEHQKILDEEIQEEMNELQKTESDS</sequence>
<dbReference type="PATRIC" id="fig|701521.8.peg.569"/>
<accession>G8PCA6</accession>
<proteinExistence type="predicted"/>
<evidence type="ECO:0000313" key="2">
    <source>
        <dbReference type="Proteomes" id="UP000005444"/>
    </source>
</evidence>
<keyword evidence="2" id="KW-1185">Reference proteome</keyword>
<dbReference type="Proteomes" id="UP000005444">
    <property type="component" value="Chromosome"/>
</dbReference>
<gene>
    <name evidence="1" type="ordered locus">PECL_593</name>
</gene>
<evidence type="ECO:0000313" key="1">
    <source>
        <dbReference type="EMBL" id="AEV94891.1"/>
    </source>
</evidence>
<reference evidence="1 2" key="1">
    <citation type="journal article" date="2012" name="J. Bacteriol.">
        <title>Complete Genome Sequence of the Beer Spoilage Organism Pediococcus claussenii ATCC BAA-344T.</title>
        <authorList>
            <person name="Pittet V."/>
            <person name="Abegunde T."/>
            <person name="Marfleet T."/>
            <person name="Haakensen M."/>
            <person name="Morrow K."/>
            <person name="Jayaprakash T."/>
            <person name="Schroeder K."/>
            <person name="Trost B."/>
            <person name="Byrns S."/>
            <person name="Bergsveinson J."/>
            <person name="Kusalik A."/>
            <person name="Ziola B."/>
        </authorList>
    </citation>
    <scope>NUCLEOTIDE SEQUENCE [LARGE SCALE GENOMIC DNA]</scope>
    <source>
        <strain evidence="1 2">ATCC BAA-344</strain>
    </source>
</reference>
<dbReference type="STRING" id="701521.PECL_593"/>
<dbReference type="HOGENOM" id="CLU_2900168_0_0_9"/>
<name>G8PCA6_PEDCP</name>